<sequence>MDAVQPAKSTVGILISAKWYYQPANRTGDFGEKVKLERNKQIDMYEMQVGERKTETSIKIPAVNAGWIKVRGYEQKVIKKSKESFLRLNRQIPSKSGEYAAIPACY</sequence>
<evidence type="ECO:0000313" key="1">
    <source>
        <dbReference type="EMBL" id="RKP53941.1"/>
    </source>
</evidence>
<dbReference type="EMBL" id="RBZM01000005">
    <property type="protein sequence ID" value="RKP53941.1"/>
    <property type="molecule type" value="Genomic_DNA"/>
</dbReference>
<keyword evidence="2" id="KW-1185">Reference proteome</keyword>
<comment type="caution">
    <text evidence="1">The sequence shown here is derived from an EMBL/GenBank/DDBJ whole genome shotgun (WGS) entry which is preliminary data.</text>
</comment>
<evidence type="ECO:0000313" key="2">
    <source>
        <dbReference type="Proteomes" id="UP000282076"/>
    </source>
</evidence>
<protein>
    <submittedName>
        <fullName evidence="1">Uncharacterized protein</fullName>
    </submittedName>
</protein>
<accession>A0A494XTI0</accession>
<dbReference type="Proteomes" id="UP000282076">
    <property type="component" value="Unassembled WGS sequence"/>
</dbReference>
<reference evidence="1 2" key="1">
    <citation type="submission" date="2018-10" db="EMBL/GenBank/DDBJ databases">
        <title>Cohnella sp. M2MS4P-1, whole genome shotgun sequence.</title>
        <authorList>
            <person name="Tuo L."/>
        </authorList>
    </citation>
    <scope>NUCLEOTIDE SEQUENCE [LARGE SCALE GENOMIC DNA]</scope>
    <source>
        <strain evidence="1 2">M2MS4P-1</strain>
    </source>
</reference>
<name>A0A494XTI0_9BACL</name>
<organism evidence="1 2">
    <name type="scientific">Cohnella endophytica</name>
    <dbReference type="NCBI Taxonomy" id="2419778"/>
    <lineage>
        <taxon>Bacteria</taxon>
        <taxon>Bacillati</taxon>
        <taxon>Bacillota</taxon>
        <taxon>Bacilli</taxon>
        <taxon>Bacillales</taxon>
        <taxon>Paenibacillaceae</taxon>
        <taxon>Cohnella</taxon>
    </lineage>
</organism>
<proteinExistence type="predicted"/>
<dbReference type="AlphaFoldDB" id="A0A494XTI0"/>
<gene>
    <name evidence="1" type="ORF">D7Z26_11140</name>
</gene>